<comment type="subcellular location">
    <subcellularLocation>
        <location evidence="5">Plastid</location>
        <location evidence="5">Chloroplast</location>
    </subcellularLocation>
</comment>
<organism evidence="6">
    <name type="scientific">Chaetoceros socialis</name>
    <dbReference type="NCBI Taxonomy" id="163503"/>
    <lineage>
        <taxon>Eukaryota</taxon>
        <taxon>Sar</taxon>
        <taxon>Stramenopiles</taxon>
        <taxon>Ochrophyta</taxon>
        <taxon>Bacillariophyta</taxon>
        <taxon>Coscinodiscophyceae</taxon>
        <taxon>Chaetocerotophycidae</taxon>
        <taxon>Chaetocerotales</taxon>
        <taxon>Chaetocerotaceae</taxon>
        <taxon>Chaetoceros</taxon>
    </lineage>
</organism>
<evidence type="ECO:0000256" key="5">
    <source>
        <dbReference type="HAMAP-Rule" id="MF_00374"/>
    </source>
</evidence>
<evidence type="ECO:0000256" key="4">
    <source>
        <dbReference type="ARBA" id="ARBA00040028"/>
    </source>
</evidence>
<evidence type="ECO:0000256" key="3">
    <source>
        <dbReference type="ARBA" id="ARBA00023274"/>
    </source>
</evidence>
<dbReference type="PANTHER" id="PTHR10916:SF0">
    <property type="entry name" value="LARGE RIBOSOMAL SUBUNIT PROTEIN UL29C"/>
    <property type="match status" value="1"/>
</dbReference>
<dbReference type="InterPro" id="IPR036049">
    <property type="entry name" value="Ribosomal_uL29_sf"/>
</dbReference>
<dbReference type="SUPFAM" id="SSF46561">
    <property type="entry name" value="Ribosomal protein L29 (L29p)"/>
    <property type="match status" value="1"/>
</dbReference>
<evidence type="ECO:0000256" key="1">
    <source>
        <dbReference type="ARBA" id="ARBA00009254"/>
    </source>
</evidence>
<name>A0A8F5J994_9STRA</name>
<keyword evidence="2 5" id="KW-0689">Ribosomal protein</keyword>
<evidence type="ECO:0000313" key="6">
    <source>
        <dbReference type="EMBL" id="QXM17472.1"/>
    </source>
</evidence>
<dbReference type="CDD" id="cd00427">
    <property type="entry name" value="Ribosomal_L29_HIP"/>
    <property type="match status" value="1"/>
</dbReference>
<proteinExistence type="inferred from homology"/>
<keyword evidence="6" id="KW-0934">Plastid</keyword>
<dbReference type="InterPro" id="IPR050063">
    <property type="entry name" value="Ribosomal_protein_uL29"/>
</dbReference>
<dbReference type="Pfam" id="PF00831">
    <property type="entry name" value="Ribosomal_L29"/>
    <property type="match status" value="1"/>
</dbReference>
<accession>A0A8F5J994</accession>
<dbReference type="NCBIfam" id="TIGR00012">
    <property type="entry name" value="L29"/>
    <property type="match status" value="1"/>
</dbReference>
<dbReference type="GO" id="GO:0006412">
    <property type="term" value="P:translation"/>
    <property type="evidence" value="ECO:0007669"/>
    <property type="project" value="UniProtKB-UniRule"/>
</dbReference>
<protein>
    <recommendedName>
        <fullName evidence="4 5">Large ribosomal subunit protein uL29c</fullName>
    </recommendedName>
</protein>
<dbReference type="GO" id="GO:0009507">
    <property type="term" value="C:chloroplast"/>
    <property type="evidence" value="ECO:0007669"/>
    <property type="project" value="UniProtKB-SubCell"/>
</dbReference>
<evidence type="ECO:0000256" key="2">
    <source>
        <dbReference type="ARBA" id="ARBA00022980"/>
    </source>
</evidence>
<dbReference type="InterPro" id="IPR001854">
    <property type="entry name" value="Ribosomal_uL29"/>
</dbReference>
<dbReference type="GO" id="GO:0022625">
    <property type="term" value="C:cytosolic large ribosomal subunit"/>
    <property type="evidence" value="ECO:0007669"/>
    <property type="project" value="TreeGrafter"/>
</dbReference>
<dbReference type="PANTHER" id="PTHR10916">
    <property type="entry name" value="60S RIBOSOMAL PROTEIN L35/50S RIBOSOMAL PROTEIN L29"/>
    <property type="match status" value="1"/>
</dbReference>
<keyword evidence="3 5" id="KW-0687">Ribonucleoprotein</keyword>
<dbReference type="Gene3D" id="1.10.287.310">
    <property type="match status" value="1"/>
</dbReference>
<reference evidence="6" key="1">
    <citation type="submission" date="2021-03" db="EMBL/GenBank/DDBJ databases">
        <authorList>
            <person name="Xu Q."/>
            <person name="Chen N."/>
        </authorList>
    </citation>
    <scope>NUCLEOTIDE SEQUENCE</scope>
</reference>
<dbReference type="GO" id="GO:0003735">
    <property type="term" value="F:structural constituent of ribosome"/>
    <property type="evidence" value="ECO:0007669"/>
    <property type="project" value="InterPro"/>
</dbReference>
<keyword evidence="6" id="KW-0150">Chloroplast</keyword>
<dbReference type="AlphaFoldDB" id="A0A8F5J994"/>
<sequence length="89" mass="10183">MSLSQFNDIKGLSNTEISEAIIKTEKELFNLKFKKATRQPFKSSEIKFAKCRIAQLKTVLTLRLKALEQSNTDAVTNLIQKQNYLTGKF</sequence>
<dbReference type="EMBL" id="MW845776">
    <property type="protein sequence ID" value="QXM17472.1"/>
    <property type="molecule type" value="Genomic_DNA"/>
</dbReference>
<gene>
    <name evidence="5 6" type="primary">rpl29</name>
</gene>
<dbReference type="HAMAP" id="MF_00374">
    <property type="entry name" value="Ribosomal_uL29"/>
    <property type="match status" value="1"/>
</dbReference>
<comment type="similarity">
    <text evidence="1 5">Belongs to the universal ribosomal protein uL29 family.</text>
</comment>
<geneLocation type="chloroplast" evidence="6"/>